<protein>
    <recommendedName>
        <fullName evidence="6">MADS-box domain-containing protein</fullName>
    </recommendedName>
</protein>
<gene>
    <name evidence="7" type="ORF">F2Q69_00056218</name>
</gene>
<dbReference type="Gene3D" id="3.40.1810.10">
    <property type="entry name" value="Transcription factor, MADS-box"/>
    <property type="match status" value="1"/>
</dbReference>
<dbReference type="SMART" id="SM00432">
    <property type="entry name" value="MADS"/>
    <property type="match status" value="1"/>
</dbReference>
<dbReference type="InterPro" id="IPR036879">
    <property type="entry name" value="TF_MADSbox_sf"/>
</dbReference>
<dbReference type="Proteomes" id="UP000712600">
    <property type="component" value="Unassembled WGS sequence"/>
</dbReference>
<evidence type="ECO:0000259" key="6">
    <source>
        <dbReference type="PROSITE" id="PS50066"/>
    </source>
</evidence>
<comment type="caution">
    <text evidence="7">The sequence shown here is derived from an EMBL/GenBank/DDBJ whole genome shotgun (WGS) entry which is preliminary data.</text>
</comment>
<dbReference type="PANTHER" id="PTHR11945:SF782">
    <property type="entry name" value="OS11G0229900 PROTEIN"/>
    <property type="match status" value="1"/>
</dbReference>
<dbReference type="FunFam" id="3.40.1810.10:FF:000024">
    <property type="entry name" value="Agamous-like MADS-box protein AGL80"/>
    <property type="match status" value="1"/>
</dbReference>
<dbReference type="InterPro" id="IPR033897">
    <property type="entry name" value="SRF-like_MADS-box"/>
</dbReference>
<keyword evidence="4" id="KW-0804">Transcription</keyword>
<reference evidence="7" key="1">
    <citation type="submission" date="2019-12" db="EMBL/GenBank/DDBJ databases">
        <title>Genome sequencing and annotation of Brassica cretica.</title>
        <authorList>
            <person name="Studholme D.J."/>
            <person name="Sarris P."/>
        </authorList>
    </citation>
    <scope>NUCLEOTIDE SEQUENCE</scope>
    <source>
        <strain evidence="7">PFS-109/04</strain>
        <tissue evidence="7">Leaf</tissue>
    </source>
</reference>
<dbReference type="GO" id="GO:0000981">
    <property type="term" value="F:DNA-binding transcription factor activity, RNA polymerase II-specific"/>
    <property type="evidence" value="ECO:0007669"/>
    <property type="project" value="InterPro"/>
</dbReference>
<keyword evidence="3" id="KW-0238">DNA-binding</keyword>
<dbReference type="CDD" id="cd00266">
    <property type="entry name" value="MADS_SRF_like"/>
    <property type="match status" value="1"/>
</dbReference>
<proteinExistence type="predicted"/>
<dbReference type="PRINTS" id="PR00404">
    <property type="entry name" value="MADSDOMAIN"/>
</dbReference>
<keyword evidence="2" id="KW-0805">Transcription regulation</keyword>
<evidence type="ECO:0000313" key="7">
    <source>
        <dbReference type="EMBL" id="KAF3489581.1"/>
    </source>
</evidence>
<dbReference type="Pfam" id="PF00319">
    <property type="entry name" value="SRF-TF"/>
    <property type="match status" value="1"/>
</dbReference>
<organism evidence="7 8">
    <name type="scientific">Brassica cretica</name>
    <name type="common">Mustard</name>
    <dbReference type="NCBI Taxonomy" id="69181"/>
    <lineage>
        <taxon>Eukaryota</taxon>
        <taxon>Viridiplantae</taxon>
        <taxon>Streptophyta</taxon>
        <taxon>Embryophyta</taxon>
        <taxon>Tracheophyta</taxon>
        <taxon>Spermatophyta</taxon>
        <taxon>Magnoliopsida</taxon>
        <taxon>eudicotyledons</taxon>
        <taxon>Gunneridae</taxon>
        <taxon>Pentapetalae</taxon>
        <taxon>rosids</taxon>
        <taxon>malvids</taxon>
        <taxon>Brassicales</taxon>
        <taxon>Brassicaceae</taxon>
        <taxon>Brassiceae</taxon>
        <taxon>Brassica</taxon>
    </lineage>
</organism>
<evidence type="ECO:0000256" key="1">
    <source>
        <dbReference type="ARBA" id="ARBA00004123"/>
    </source>
</evidence>
<accession>A0A8S9N2A0</accession>
<evidence type="ECO:0000313" key="8">
    <source>
        <dbReference type="Proteomes" id="UP000712600"/>
    </source>
</evidence>
<dbReference type="PROSITE" id="PS50066">
    <property type="entry name" value="MADS_BOX_2"/>
    <property type="match status" value="1"/>
</dbReference>
<name>A0A8S9N2A0_BRACR</name>
<dbReference type="GO" id="GO:0045944">
    <property type="term" value="P:positive regulation of transcription by RNA polymerase II"/>
    <property type="evidence" value="ECO:0007669"/>
    <property type="project" value="InterPro"/>
</dbReference>
<evidence type="ECO:0000256" key="5">
    <source>
        <dbReference type="ARBA" id="ARBA00023242"/>
    </source>
</evidence>
<comment type="subcellular location">
    <subcellularLocation>
        <location evidence="1">Nucleus</location>
    </subcellularLocation>
</comment>
<dbReference type="EMBL" id="QGKX02002183">
    <property type="protein sequence ID" value="KAF3489581.1"/>
    <property type="molecule type" value="Genomic_DNA"/>
</dbReference>
<dbReference type="GO" id="GO:0000978">
    <property type="term" value="F:RNA polymerase II cis-regulatory region sequence-specific DNA binding"/>
    <property type="evidence" value="ECO:0007669"/>
    <property type="project" value="TreeGrafter"/>
</dbReference>
<evidence type="ECO:0000256" key="4">
    <source>
        <dbReference type="ARBA" id="ARBA00023163"/>
    </source>
</evidence>
<evidence type="ECO:0000256" key="3">
    <source>
        <dbReference type="ARBA" id="ARBA00023125"/>
    </source>
</evidence>
<dbReference type="AlphaFoldDB" id="A0A8S9N2A0"/>
<dbReference type="GO" id="GO:0046983">
    <property type="term" value="F:protein dimerization activity"/>
    <property type="evidence" value="ECO:0007669"/>
    <property type="project" value="InterPro"/>
</dbReference>
<dbReference type="InterPro" id="IPR002100">
    <property type="entry name" value="TF_MADSbox"/>
</dbReference>
<dbReference type="GO" id="GO:0005634">
    <property type="term" value="C:nucleus"/>
    <property type="evidence" value="ECO:0007669"/>
    <property type="project" value="UniProtKB-SubCell"/>
</dbReference>
<dbReference type="SUPFAM" id="SSF55455">
    <property type="entry name" value="SRF-like"/>
    <property type="match status" value="1"/>
</dbReference>
<sequence>MVRSRVKLSLIPDKTSRRTTFKKRKGGIMKKLNELVTLCGVEACAVVYNGPNDANPEAWPSREGAEEVISKFMGFPKVEREKKMYDQERYTGERIMKEQATLERVKDENRELELKEIMFDLLKGKRVMEHHFSDARVVNELCEFIDYNVSELTKRIHLLQANGGPVSFPPLDVGAAVGDVNPIADADVSPVTMPYGFNFDNIQNMNMNQPAPAYLNGHIQNMNMNQQAPAYLNDHIPYQNMNQQALFHNQFPTNFSGHVPYQNMMNYQEPIQNQVPDNVYDQNQNGFNGLNQGMGLDMNHNLSESFNQYPNLHDQPYLNQLMAQTQQMSYAEELASLAAMDNNNYQLPSTSYMPSMDLSALKTNNNNPWPTRFALE</sequence>
<feature type="domain" description="MADS-box" evidence="6">
    <location>
        <begin position="1"/>
        <end position="61"/>
    </location>
</feature>
<keyword evidence="5" id="KW-0539">Nucleus</keyword>
<dbReference type="PANTHER" id="PTHR11945">
    <property type="entry name" value="MADS BOX PROTEIN"/>
    <property type="match status" value="1"/>
</dbReference>
<evidence type="ECO:0000256" key="2">
    <source>
        <dbReference type="ARBA" id="ARBA00023015"/>
    </source>
</evidence>